<dbReference type="EMBL" id="BGZK01000417">
    <property type="protein sequence ID" value="GBP42407.1"/>
    <property type="molecule type" value="Genomic_DNA"/>
</dbReference>
<keyword evidence="2" id="KW-1185">Reference proteome</keyword>
<evidence type="ECO:0000313" key="1">
    <source>
        <dbReference type="EMBL" id="GBP42407.1"/>
    </source>
</evidence>
<sequence>MDSNLYILKEYECGLSTEELSVECLLHAEDQVIRAPSKCELQDMVNEMNDSVKKRSWKIIRYKTFIARKCPGIRRRCVGAAVDQPAGRVAGRRQAR</sequence>
<dbReference type="Proteomes" id="UP000299102">
    <property type="component" value="Unassembled WGS sequence"/>
</dbReference>
<protein>
    <submittedName>
        <fullName evidence="1">Uncharacterized protein</fullName>
    </submittedName>
</protein>
<dbReference type="AlphaFoldDB" id="A0A4C1VX37"/>
<reference evidence="1 2" key="1">
    <citation type="journal article" date="2019" name="Commun. Biol.">
        <title>The bagworm genome reveals a unique fibroin gene that provides high tensile strength.</title>
        <authorList>
            <person name="Kono N."/>
            <person name="Nakamura H."/>
            <person name="Ohtoshi R."/>
            <person name="Tomita M."/>
            <person name="Numata K."/>
            <person name="Arakawa K."/>
        </authorList>
    </citation>
    <scope>NUCLEOTIDE SEQUENCE [LARGE SCALE GENOMIC DNA]</scope>
</reference>
<dbReference type="OrthoDB" id="8775810at2759"/>
<name>A0A4C1VX37_EUMVA</name>
<proteinExistence type="predicted"/>
<accession>A0A4C1VX37</accession>
<evidence type="ECO:0000313" key="2">
    <source>
        <dbReference type="Proteomes" id="UP000299102"/>
    </source>
</evidence>
<comment type="caution">
    <text evidence="1">The sequence shown here is derived from an EMBL/GenBank/DDBJ whole genome shotgun (WGS) entry which is preliminary data.</text>
</comment>
<gene>
    <name evidence="1" type="ORF">EVAR_30040_1</name>
</gene>
<organism evidence="1 2">
    <name type="scientific">Eumeta variegata</name>
    <name type="common">Bagworm moth</name>
    <name type="synonym">Eumeta japonica</name>
    <dbReference type="NCBI Taxonomy" id="151549"/>
    <lineage>
        <taxon>Eukaryota</taxon>
        <taxon>Metazoa</taxon>
        <taxon>Ecdysozoa</taxon>
        <taxon>Arthropoda</taxon>
        <taxon>Hexapoda</taxon>
        <taxon>Insecta</taxon>
        <taxon>Pterygota</taxon>
        <taxon>Neoptera</taxon>
        <taxon>Endopterygota</taxon>
        <taxon>Lepidoptera</taxon>
        <taxon>Glossata</taxon>
        <taxon>Ditrysia</taxon>
        <taxon>Tineoidea</taxon>
        <taxon>Psychidae</taxon>
        <taxon>Oiketicinae</taxon>
        <taxon>Eumeta</taxon>
    </lineage>
</organism>